<protein>
    <submittedName>
        <fullName evidence="3">Type II toxin-antitoxin system RelE/ParE family toxin</fullName>
    </submittedName>
</protein>
<dbReference type="InterPro" id="IPR007712">
    <property type="entry name" value="RelE/ParE_toxin"/>
</dbReference>
<dbReference type="Proteomes" id="UP001595648">
    <property type="component" value="Unassembled WGS sequence"/>
</dbReference>
<dbReference type="PANTHER" id="PTHR33755:SF6">
    <property type="entry name" value="PLASMID STABILIZATION SYSTEM PROTEIN"/>
    <property type="match status" value="1"/>
</dbReference>
<evidence type="ECO:0000256" key="1">
    <source>
        <dbReference type="ARBA" id="ARBA00006226"/>
    </source>
</evidence>
<gene>
    <name evidence="3" type="ORF">ACFOJ9_17240</name>
</gene>
<evidence type="ECO:0000256" key="2">
    <source>
        <dbReference type="ARBA" id="ARBA00022649"/>
    </source>
</evidence>
<dbReference type="EMBL" id="JBHRVD010000001">
    <property type="protein sequence ID" value="MFC3323514.1"/>
    <property type="molecule type" value="Genomic_DNA"/>
</dbReference>
<comment type="similarity">
    <text evidence="1">Belongs to the RelE toxin family.</text>
</comment>
<name>A0ABV7MQG3_9HYPH</name>
<dbReference type="RefSeq" id="WP_183451696.1">
    <property type="nucleotide sequence ID" value="NZ_JBHRVD010000001.1"/>
</dbReference>
<reference evidence="4" key="1">
    <citation type="journal article" date="2019" name="Int. J. Syst. Evol. Microbiol.">
        <title>The Global Catalogue of Microorganisms (GCM) 10K type strain sequencing project: providing services to taxonomists for standard genome sequencing and annotation.</title>
        <authorList>
            <consortium name="The Broad Institute Genomics Platform"/>
            <consortium name="The Broad Institute Genome Sequencing Center for Infectious Disease"/>
            <person name="Wu L."/>
            <person name="Ma J."/>
        </authorList>
    </citation>
    <scope>NUCLEOTIDE SEQUENCE [LARGE SCALE GENOMIC DNA]</scope>
    <source>
        <strain evidence="4">ICMP 19515</strain>
    </source>
</reference>
<keyword evidence="2" id="KW-1277">Toxin-antitoxin system</keyword>
<sequence>MTHKVVFRPAAQADLFAIYNYIENDSGSRRAGDYVDRIEAACMALSTFPERGTVRDTVGPGVRIVGFERRVSIVFRVDGGTVVILRVLYGGQDYPAGSEDDADT</sequence>
<dbReference type="PANTHER" id="PTHR33755">
    <property type="entry name" value="TOXIN PARE1-RELATED"/>
    <property type="match status" value="1"/>
</dbReference>
<accession>A0ABV7MQG3</accession>
<evidence type="ECO:0000313" key="3">
    <source>
        <dbReference type="EMBL" id="MFC3323514.1"/>
    </source>
</evidence>
<organism evidence="3 4">
    <name type="scientific">Mesorhizobium cantuariense</name>
    <dbReference type="NCBI Taxonomy" id="1300275"/>
    <lineage>
        <taxon>Bacteria</taxon>
        <taxon>Pseudomonadati</taxon>
        <taxon>Pseudomonadota</taxon>
        <taxon>Alphaproteobacteria</taxon>
        <taxon>Hyphomicrobiales</taxon>
        <taxon>Phyllobacteriaceae</taxon>
        <taxon>Mesorhizobium</taxon>
    </lineage>
</organism>
<evidence type="ECO:0000313" key="4">
    <source>
        <dbReference type="Proteomes" id="UP001595648"/>
    </source>
</evidence>
<dbReference type="Gene3D" id="3.30.2310.20">
    <property type="entry name" value="RelE-like"/>
    <property type="match status" value="1"/>
</dbReference>
<dbReference type="Pfam" id="PF05016">
    <property type="entry name" value="ParE_toxin"/>
    <property type="match status" value="1"/>
</dbReference>
<dbReference type="InterPro" id="IPR051803">
    <property type="entry name" value="TA_system_RelE-like_toxin"/>
</dbReference>
<comment type="caution">
    <text evidence="3">The sequence shown here is derived from an EMBL/GenBank/DDBJ whole genome shotgun (WGS) entry which is preliminary data.</text>
</comment>
<proteinExistence type="inferred from homology"/>
<dbReference type="InterPro" id="IPR035093">
    <property type="entry name" value="RelE/ParE_toxin_dom_sf"/>
</dbReference>
<keyword evidence="4" id="KW-1185">Reference proteome</keyword>